<keyword evidence="1" id="KW-0732">Signal</keyword>
<dbReference type="Pfam" id="PF05345">
    <property type="entry name" value="He_PIG"/>
    <property type="match status" value="1"/>
</dbReference>
<dbReference type="Pfam" id="PF00188">
    <property type="entry name" value="CAP"/>
    <property type="match status" value="1"/>
</dbReference>
<feature type="chain" id="PRO_5012843424" evidence="1">
    <location>
        <begin position="21"/>
        <end position="1054"/>
    </location>
</feature>
<proteinExistence type="predicted"/>
<evidence type="ECO:0000259" key="2">
    <source>
        <dbReference type="Pfam" id="PF00188"/>
    </source>
</evidence>
<dbReference type="SUPFAM" id="SSF49313">
    <property type="entry name" value="Cadherin-like"/>
    <property type="match status" value="1"/>
</dbReference>
<dbReference type="PANTHER" id="PTHR31157">
    <property type="entry name" value="SCP DOMAIN-CONTAINING PROTEIN"/>
    <property type="match status" value="1"/>
</dbReference>
<dbReference type="EMBL" id="FUYE01000002">
    <property type="protein sequence ID" value="SKA79731.1"/>
    <property type="molecule type" value="Genomic_DNA"/>
</dbReference>
<dbReference type="InterPro" id="IPR013783">
    <property type="entry name" value="Ig-like_fold"/>
</dbReference>
<dbReference type="InterPro" id="IPR035940">
    <property type="entry name" value="CAP_sf"/>
</dbReference>
<dbReference type="GO" id="GO:0005509">
    <property type="term" value="F:calcium ion binding"/>
    <property type="evidence" value="ECO:0007669"/>
    <property type="project" value="InterPro"/>
</dbReference>
<dbReference type="CDD" id="cd05379">
    <property type="entry name" value="CAP_bacterial"/>
    <property type="match status" value="1"/>
</dbReference>
<dbReference type="InterPro" id="IPR015919">
    <property type="entry name" value="Cadherin-like_sf"/>
</dbReference>
<reference evidence="4" key="1">
    <citation type="submission" date="2017-02" db="EMBL/GenBank/DDBJ databases">
        <authorList>
            <person name="Varghese N."/>
            <person name="Submissions S."/>
        </authorList>
    </citation>
    <scope>NUCLEOTIDE SEQUENCE [LARGE SCALE GENOMIC DNA]</scope>
    <source>
        <strain evidence="4">ATCC 700200</strain>
    </source>
</reference>
<evidence type="ECO:0000313" key="4">
    <source>
        <dbReference type="Proteomes" id="UP000190774"/>
    </source>
</evidence>
<keyword evidence="4" id="KW-1185">Reference proteome</keyword>
<organism evidence="3 4">
    <name type="scientific">Prosthecobacter debontii</name>
    <dbReference type="NCBI Taxonomy" id="48467"/>
    <lineage>
        <taxon>Bacteria</taxon>
        <taxon>Pseudomonadati</taxon>
        <taxon>Verrucomicrobiota</taxon>
        <taxon>Verrucomicrobiia</taxon>
        <taxon>Verrucomicrobiales</taxon>
        <taxon>Verrucomicrobiaceae</taxon>
        <taxon>Prosthecobacter</taxon>
    </lineage>
</organism>
<feature type="signal peptide" evidence="1">
    <location>
        <begin position="1"/>
        <end position="20"/>
    </location>
</feature>
<sequence length="1054" mass="110887">MKKAAAMLCLAWAFAIPVGAQSTTLYSIGVPTDDEQLYLELINRARANPAAEGEWLATSTDPAVKGGIDSFEVDVDMMQDEFDAIAARPPLAMNANLINSARLHSQDMLVRAEQTHFSANGDDVGDRALDAGYNFSTLGENVFAFAASVLNGHAGFQVDWGAGPGGMQSGRGHRVNIHDEDFREVGIGIVLGSKKNTVSGLTVGPQLVTQNFGARNTNQAFVTGVAYYDINGNDFYDPGEGIGGITVNVSGSSFHAVTSTSGGYAVPVPTANANRTASFSGLGMNSSGPAAIANQANVKVDFTPVYIEPSPTGPATTAAGASTTYTFPQTGGATGYQWQAVLPTPATNDSADSLSRMNAVTTAGYTPRSTTVKHSGSAAYRLTHLGVSAVTLTYKEPFIVQPGAQLAFRSRLRTASVYQTAKVQVSINDGLSWESVYEQAGTSPDRENIKAGETSFLLRTVSLAPYVGRQIKLRFNYDNGGIFYIPGTQDSIGWFIDEIAFTGLLDASDTVIKTVQAGQEEFDFNPTEGGDYMLSVRPIISGRLWHFSPPLSVAVTSTAPAILEIQNMDEIIVGGAFYHKLILNDEAAGTSLTFSAKNLPAGLKLNPATGEITGKPTKADSRLVTFTVKNSSGTGTVDLLLVVKPYPENLAGTYVGWVERHEQIFGAVGGRLDLKITALGSFTGSLTFGKVKTALKGSLEIQADGGSPPHAELTVQPPGKPAPAVVTLEFDVNTTNQVLTNAAVTQSASVAVVHGWRQKWNAKDQQAVPYFGLHTFGLRVPTIGGLVGDADVPQGCGYGFFTTAKDGKVNVAGVTADGQKITCGSFVGPQGQVLVYQALYATIIKGSLLGELYIDAGDVGNLANTEDNTVGGELTWTRPADPSLKVRVYKDGFGLPGTPVATFVNLEAVGARFLPPVGTDAVILGLTAGAANARVEFDFGGIESSSDNPDQGLSIGLKSKILPADPLANPAVTKLSANLKTGLLSGSFTLVDDDLRPGLTKPVKRAVKVQGMLIQDEGTHFGVGYFLLPELPTSEVPTNTRILSGKMTLRNNAP</sequence>
<dbReference type="STRING" id="48467.SAMN02745166_00534"/>
<protein>
    <submittedName>
        <fullName evidence="3">Cysteine-rich secretory protein family protein</fullName>
    </submittedName>
</protein>
<dbReference type="Proteomes" id="UP000190774">
    <property type="component" value="Unassembled WGS sequence"/>
</dbReference>
<gene>
    <name evidence="3" type="ORF">SAMN02745166_00534</name>
</gene>
<accession>A0A1T4WSZ6</accession>
<name>A0A1T4WSZ6_9BACT</name>
<feature type="domain" description="SCP" evidence="2">
    <location>
        <begin position="41"/>
        <end position="197"/>
    </location>
</feature>
<dbReference type="OrthoDB" id="195152at2"/>
<dbReference type="InterPro" id="IPR014044">
    <property type="entry name" value="CAP_dom"/>
</dbReference>
<dbReference type="AlphaFoldDB" id="A0A1T4WSZ6"/>
<evidence type="ECO:0000313" key="3">
    <source>
        <dbReference type="EMBL" id="SKA79731.1"/>
    </source>
</evidence>
<dbReference type="PANTHER" id="PTHR31157:SF1">
    <property type="entry name" value="SCP DOMAIN-CONTAINING PROTEIN"/>
    <property type="match status" value="1"/>
</dbReference>
<dbReference type="RefSeq" id="WP_078811770.1">
    <property type="nucleotide sequence ID" value="NZ_FUYE01000002.1"/>
</dbReference>
<dbReference type="SUPFAM" id="SSF55797">
    <property type="entry name" value="PR-1-like"/>
    <property type="match status" value="1"/>
</dbReference>
<evidence type="ECO:0000256" key="1">
    <source>
        <dbReference type="SAM" id="SignalP"/>
    </source>
</evidence>
<dbReference type="Gene3D" id="2.60.40.10">
    <property type="entry name" value="Immunoglobulins"/>
    <property type="match status" value="1"/>
</dbReference>
<dbReference type="GO" id="GO:0016020">
    <property type="term" value="C:membrane"/>
    <property type="evidence" value="ECO:0007669"/>
    <property type="project" value="InterPro"/>
</dbReference>
<dbReference type="Gene3D" id="3.40.33.10">
    <property type="entry name" value="CAP"/>
    <property type="match status" value="1"/>
</dbReference>